<evidence type="ECO:0000256" key="5">
    <source>
        <dbReference type="ARBA" id="ARBA00022777"/>
    </source>
</evidence>
<dbReference type="CDD" id="cd00130">
    <property type="entry name" value="PAS"/>
    <property type="match status" value="1"/>
</dbReference>
<evidence type="ECO:0000259" key="6">
    <source>
        <dbReference type="PROSITE" id="PS50113"/>
    </source>
</evidence>
<feature type="domain" description="PAC" evidence="6">
    <location>
        <begin position="146"/>
        <end position="198"/>
    </location>
</feature>
<gene>
    <name evidence="7" type="ORF">F6X51_24430</name>
</gene>
<dbReference type="InterPro" id="IPR000014">
    <property type="entry name" value="PAS"/>
</dbReference>
<keyword evidence="3" id="KW-0597">Phosphoprotein</keyword>
<organism evidence="7 8">
    <name type="scientific">Methylobacterium planeticum</name>
    <dbReference type="NCBI Taxonomy" id="2615211"/>
    <lineage>
        <taxon>Bacteria</taxon>
        <taxon>Pseudomonadati</taxon>
        <taxon>Pseudomonadota</taxon>
        <taxon>Alphaproteobacteria</taxon>
        <taxon>Hyphomicrobiales</taxon>
        <taxon>Methylobacteriaceae</taxon>
        <taxon>Methylobacterium</taxon>
    </lineage>
</organism>
<proteinExistence type="predicted"/>
<dbReference type="PANTHER" id="PTHR43304:SF1">
    <property type="entry name" value="PAC DOMAIN-CONTAINING PROTEIN"/>
    <property type="match status" value="1"/>
</dbReference>
<dbReference type="Proteomes" id="UP000441523">
    <property type="component" value="Unassembled WGS sequence"/>
</dbReference>
<evidence type="ECO:0000256" key="2">
    <source>
        <dbReference type="ARBA" id="ARBA00012438"/>
    </source>
</evidence>
<comment type="catalytic activity">
    <reaction evidence="1">
        <text>ATP + protein L-histidine = ADP + protein N-phospho-L-histidine.</text>
        <dbReference type="EC" id="2.7.13.3"/>
    </reaction>
</comment>
<comment type="caution">
    <text evidence="7">The sequence shown here is derived from an EMBL/GenBank/DDBJ whole genome shotgun (WGS) entry which is preliminary data.</text>
</comment>
<sequence>MNTALALAAEIKAYCASCKSITHPLLRSFRPSFTRPLEHPPPDQIGLIICNPRGPPVMGQDEPPQRALNSALQAALNASGFVGTWETDLSKATVYPSGSFASLIGVDAQHATSGVPLADFLQGVHPDDRERIAALTHEAHETAGRFEAEFRTLDLNGLTHWIAARGQVETDAHGKGLRCLGIAVDVTDTRQGDTADAERALRTTNQIVEAIVSVRHSIGTLGVPVLQTLVDLLLFELGMELSRRAGRPAGAELQSRSQHLH</sequence>
<dbReference type="PANTHER" id="PTHR43304">
    <property type="entry name" value="PHYTOCHROME-LIKE PROTEIN CPH1"/>
    <property type="match status" value="1"/>
</dbReference>
<dbReference type="InterPro" id="IPR035965">
    <property type="entry name" value="PAS-like_dom_sf"/>
</dbReference>
<accession>A0A6N6MIU8</accession>
<name>A0A6N6MIU8_9HYPH</name>
<dbReference type="Pfam" id="PF08447">
    <property type="entry name" value="PAS_3"/>
    <property type="match status" value="1"/>
</dbReference>
<evidence type="ECO:0000313" key="8">
    <source>
        <dbReference type="Proteomes" id="UP000441523"/>
    </source>
</evidence>
<protein>
    <recommendedName>
        <fullName evidence="2">histidine kinase</fullName>
        <ecNumber evidence="2">2.7.13.3</ecNumber>
    </recommendedName>
</protein>
<dbReference type="Gene3D" id="3.30.450.20">
    <property type="entry name" value="PAS domain"/>
    <property type="match status" value="1"/>
</dbReference>
<evidence type="ECO:0000256" key="3">
    <source>
        <dbReference type="ARBA" id="ARBA00022553"/>
    </source>
</evidence>
<keyword evidence="8" id="KW-1185">Reference proteome</keyword>
<keyword evidence="5" id="KW-0418">Kinase</keyword>
<evidence type="ECO:0000256" key="1">
    <source>
        <dbReference type="ARBA" id="ARBA00000085"/>
    </source>
</evidence>
<dbReference type="AlphaFoldDB" id="A0A6N6MIU8"/>
<evidence type="ECO:0000313" key="7">
    <source>
        <dbReference type="EMBL" id="KAB1069869.1"/>
    </source>
</evidence>
<dbReference type="InterPro" id="IPR000700">
    <property type="entry name" value="PAS-assoc_C"/>
</dbReference>
<dbReference type="EMBL" id="VZZJ01000035">
    <property type="protein sequence ID" value="KAB1069869.1"/>
    <property type="molecule type" value="Genomic_DNA"/>
</dbReference>
<dbReference type="InterPro" id="IPR013655">
    <property type="entry name" value="PAS_fold_3"/>
</dbReference>
<dbReference type="Gene3D" id="2.10.70.100">
    <property type="match status" value="1"/>
</dbReference>
<dbReference type="InterPro" id="IPR052162">
    <property type="entry name" value="Sensor_kinase/Photoreceptor"/>
</dbReference>
<dbReference type="EC" id="2.7.13.3" evidence="2"/>
<dbReference type="GO" id="GO:0004673">
    <property type="term" value="F:protein histidine kinase activity"/>
    <property type="evidence" value="ECO:0007669"/>
    <property type="project" value="UniProtKB-EC"/>
</dbReference>
<dbReference type="PROSITE" id="PS50113">
    <property type="entry name" value="PAC"/>
    <property type="match status" value="1"/>
</dbReference>
<keyword evidence="4" id="KW-0808">Transferase</keyword>
<evidence type="ECO:0000256" key="4">
    <source>
        <dbReference type="ARBA" id="ARBA00022679"/>
    </source>
</evidence>
<dbReference type="SUPFAM" id="SSF55785">
    <property type="entry name" value="PYP-like sensor domain (PAS domain)"/>
    <property type="match status" value="1"/>
</dbReference>
<reference evidence="7 8" key="1">
    <citation type="submission" date="2019-09" db="EMBL/GenBank/DDBJ databases">
        <title>YIM 132548 draft genome.</title>
        <authorList>
            <person name="Jiang L."/>
        </authorList>
    </citation>
    <scope>NUCLEOTIDE SEQUENCE [LARGE SCALE GENOMIC DNA]</scope>
    <source>
        <strain evidence="7 8">YIM 132548</strain>
    </source>
</reference>